<accession>A0A1D1W4G9</accession>
<sequence>MVCKSTVRSPEKWTLFFNFKNAKSGQPQELATFDCFFVRSRNTSNCLCCIHFLFSVQSIELNIAPCLYQTSSGDSGRRFRIEELFDRRRSNGVHLADNQRTTK</sequence>
<organism evidence="1 2">
    <name type="scientific">Ramazzottius varieornatus</name>
    <name type="common">Water bear</name>
    <name type="synonym">Tardigrade</name>
    <dbReference type="NCBI Taxonomy" id="947166"/>
    <lineage>
        <taxon>Eukaryota</taxon>
        <taxon>Metazoa</taxon>
        <taxon>Ecdysozoa</taxon>
        <taxon>Tardigrada</taxon>
        <taxon>Eutardigrada</taxon>
        <taxon>Parachela</taxon>
        <taxon>Hypsibioidea</taxon>
        <taxon>Ramazzottiidae</taxon>
        <taxon>Ramazzottius</taxon>
    </lineage>
</organism>
<keyword evidence="2" id="KW-1185">Reference proteome</keyword>
<gene>
    <name evidence="1" type="primary">RvY_16308-1</name>
    <name evidence="1" type="synonym">RvY_16308.1</name>
    <name evidence="1" type="ORF">RvY_16308</name>
</gene>
<dbReference type="EMBL" id="BDGG01000013">
    <property type="protein sequence ID" value="GAV06294.1"/>
    <property type="molecule type" value="Genomic_DNA"/>
</dbReference>
<evidence type="ECO:0000313" key="2">
    <source>
        <dbReference type="Proteomes" id="UP000186922"/>
    </source>
</evidence>
<comment type="caution">
    <text evidence="1">The sequence shown here is derived from an EMBL/GenBank/DDBJ whole genome shotgun (WGS) entry which is preliminary data.</text>
</comment>
<dbReference type="Proteomes" id="UP000186922">
    <property type="component" value="Unassembled WGS sequence"/>
</dbReference>
<proteinExistence type="predicted"/>
<reference evidence="1 2" key="1">
    <citation type="journal article" date="2016" name="Nat. Commun.">
        <title>Extremotolerant tardigrade genome and improved radiotolerance of human cultured cells by tardigrade-unique protein.</title>
        <authorList>
            <person name="Hashimoto T."/>
            <person name="Horikawa D.D."/>
            <person name="Saito Y."/>
            <person name="Kuwahara H."/>
            <person name="Kozuka-Hata H."/>
            <person name="Shin-I T."/>
            <person name="Minakuchi Y."/>
            <person name="Ohishi K."/>
            <person name="Motoyama A."/>
            <person name="Aizu T."/>
            <person name="Enomoto A."/>
            <person name="Kondo K."/>
            <person name="Tanaka S."/>
            <person name="Hara Y."/>
            <person name="Koshikawa S."/>
            <person name="Sagara H."/>
            <person name="Miura T."/>
            <person name="Yokobori S."/>
            <person name="Miyagawa K."/>
            <person name="Suzuki Y."/>
            <person name="Kubo T."/>
            <person name="Oyama M."/>
            <person name="Kohara Y."/>
            <person name="Fujiyama A."/>
            <person name="Arakawa K."/>
            <person name="Katayama T."/>
            <person name="Toyoda A."/>
            <person name="Kunieda T."/>
        </authorList>
    </citation>
    <scope>NUCLEOTIDE SEQUENCE [LARGE SCALE GENOMIC DNA]</scope>
    <source>
        <strain evidence="1 2">YOKOZUNA-1</strain>
    </source>
</reference>
<dbReference type="AlphaFoldDB" id="A0A1D1W4G9"/>
<feature type="non-terminal residue" evidence="1">
    <location>
        <position position="103"/>
    </location>
</feature>
<protein>
    <submittedName>
        <fullName evidence="1">Uncharacterized protein</fullName>
    </submittedName>
</protein>
<name>A0A1D1W4G9_RAMVA</name>
<evidence type="ECO:0000313" key="1">
    <source>
        <dbReference type="EMBL" id="GAV06294.1"/>
    </source>
</evidence>